<keyword evidence="1" id="KW-1133">Transmembrane helix</keyword>
<feature type="transmembrane region" description="Helical" evidence="1">
    <location>
        <begin position="193"/>
        <end position="219"/>
    </location>
</feature>
<evidence type="ECO:0000256" key="1">
    <source>
        <dbReference type="SAM" id="Phobius"/>
    </source>
</evidence>
<dbReference type="PANTHER" id="PTHR34081:SF1">
    <property type="entry name" value="MALECTIN, LEUCINE-RICH REPEAT DOMAIN, L DOMAIN-LIKE PROTEIN-RELATED"/>
    <property type="match status" value="1"/>
</dbReference>
<dbReference type="AlphaFoldDB" id="A0A8T0JH22"/>
<reference evidence="3 4" key="1">
    <citation type="submission" date="2020-05" db="EMBL/GenBank/DDBJ databases">
        <title>Vigna angularis (adzuki bean) Var. LongXiaoDou No. 4 denovo assembly.</title>
        <authorList>
            <person name="Xiang H."/>
        </authorList>
    </citation>
    <scope>NUCLEOTIDE SEQUENCE [LARGE SCALE GENOMIC DNA]</scope>
    <source>
        <tissue evidence="3">Leaf</tissue>
    </source>
</reference>
<gene>
    <name evidence="3" type="ORF">HKW66_Vig0206720</name>
</gene>
<sequence>MLRKHNPSSHIRFFQLRLHSLMFPPCKSIDSYLSGNLLNGTVPSWIEHAKSMNLFANSITNGSGEDACLEGYTCSQLSYNLHINCGGKEVLVNKSTYDDDGVADGDFLLINLLQEELVKEGFNIAEEAGGNGKAIRKTFRAVVSSNTLKIRLNWAGKGTTALPYKSVYGPLISAITVNSELRGLELRTVLGQALIVVSFVRAPVIVVTLICAPTITLAMHNSVGTMSEPK</sequence>
<feature type="domain" description="Malectin" evidence="2">
    <location>
        <begin position="113"/>
        <end position="175"/>
    </location>
</feature>
<organism evidence="3 4">
    <name type="scientific">Phaseolus angularis</name>
    <name type="common">Azuki bean</name>
    <name type="synonym">Vigna angularis</name>
    <dbReference type="NCBI Taxonomy" id="3914"/>
    <lineage>
        <taxon>Eukaryota</taxon>
        <taxon>Viridiplantae</taxon>
        <taxon>Streptophyta</taxon>
        <taxon>Embryophyta</taxon>
        <taxon>Tracheophyta</taxon>
        <taxon>Spermatophyta</taxon>
        <taxon>Magnoliopsida</taxon>
        <taxon>eudicotyledons</taxon>
        <taxon>Gunneridae</taxon>
        <taxon>Pentapetalae</taxon>
        <taxon>rosids</taxon>
        <taxon>fabids</taxon>
        <taxon>Fabales</taxon>
        <taxon>Fabaceae</taxon>
        <taxon>Papilionoideae</taxon>
        <taxon>50 kb inversion clade</taxon>
        <taxon>NPAAA clade</taxon>
        <taxon>indigoferoid/millettioid clade</taxon>
        <taxon>Phaseoleae</taxon>
        <taxon>Vigna</taxon>
    </lineage>
</organism>
<proteinExistence type="predicted"/>
<name>A0A8T0JH22_PHAAN</name>
<dbReference type="InterPro" id="IPR021720">
    <property type="entry name" value="Malectin_dom"/>
</dbReference>
<comment type="caution">
    <text evidence="3">The sequence shown here is derived from an EMBL/GenBank/DDBJ whole genome shotgun (WGS) entry which is preliminary data.</text>
</comment>
<dbReference type="Gene3D" id="2.60.120.430">
    <property type="entry name" value="Galactose-binding lectin"/>
    <property type="match status" value="1"/>
</dbReference>
<evidence type="ECO:0000259" key="2">
    <source>
        <dbReference type="Pfam" id="PF11721"/>
    </source>
</evidence>
<keyword evidence="1" id="KW-0812">Transmembrane</keyword>
<keyword evidence="1" id="KW-0472">Membrane</keyword>
<evidence type="ECO:0000313" key="4">
    <source>
        <dbReference type="Proteomes" id="UP000743370"/>
    </source>
</evidence>
<dbReference type="PANTHER" id="PTHR34081">
    <property type="entry name" value="MALECTIN DOMAIN-CONTAINING PROTEIN"/>
    <property type="match status" value="1"/>
</dbReference>
<dbReference type="EMBL" id="JABFOF010000011">
    <property type="protein sequence ID" value="KAG2372459.1"/>
    <property type="molecule type" value="Genomic_DNA"/>
</dbReference>
<accession>A0A8T0JH22</accession>
<keyword evidence="3" id="KW-0675">Receptor</keyword>
<dbReference type="Proteomes" id="UP000743370">
    <property type="component" value="Unassembled WGS sequence"/>
</dbReference>
<dbReference type="Pfam" id="PF11721">
    <property type="entry name" value="Malectin"/>
    <property type="match status" value="1"/>
</dbReference>
<protein>
    <submittedName>
        <fullName evidence="3">Leucine-rich repeat receptor-like serine/threonine-protein</fullName>
    </submittedName>
</protein>
<evidence type="ECO:0000313" key="3">
    <source>
        <dbReference type="EMBL" id="KAG2372459.1"/>
    </source>
</evidence>